<dbReference type="InterPro" id="IPR020846">
    <property type="entry name" value="MFS_dom"/>
</dbReference>
<gene>
    <name evidence="9" type="ORF">KDA_74050</name>
</gene>
<dbReference type="InterPro" id="IPR011701">
    <property type="entry name" value="MFS"/>
</dbReference>
<name>A0A402BKR1_9CHLR</name>
<evidence type="ECO:0000256" key="7">
    <source>
        <dbReference type="SAM" id="Phobius"/>
    </source>
</evidence>
<reference evidence="10" key="1">
    <citation type="submission" date="2018-12" db="EMBL/GenBank/DDBJ databases">
        <title>Tengunoibacter tsumagoiensis gen. nov., sp. nov., Dictyobacter kobayashii sp. nov., D. alpinus sp. nov., and D. joshuensis sp. nov. and description of Dictyobacteraceae fam. nov. within the order Ktedonobacterales isolated from Tengu-no-mugimeshi.</title>
        <authorList>
            <person name="Wang C.M."/>
            <person name="Zheng Y."/>
            <person name="Sakai Y."/>
            <person name="Toyoda A."/>
            <person name="Minakuchi Y."/>
            <person name="Abe K."/>
            <person name="Yokota A."/>
            <person name="Yabe S."/>
        </authorList>
    </citation>
    <scope>NUCLEOTIDE SEQUENCE [LARGE SCALE GENOMIC DNA]</scope>
    <source>
        <strain evidence="10">Uno16</strain>
    </source>
</reference>
<dbReference type="OrthoDB" id="9807274at2"/>
<comment type="subcellular location">
    <subcellularLocation>
        <location evidence="1">Cell membrane</location>
        <topology evidence="1">Multi-pass membrane protein</topology>
    </subcellularLocation>
</comment>
<dbReference type="PANTHER" id="PTHR23501:SF191">
    <property type="entry name" value="VACUOLAR BASIC AMINO ACID TRANSPORTER 4"/>
    <property type="match status" value="1"/>
</dbReference>
<proteinExistence type="predicted"/>
<evidence type="ECO:0000256" key="5">
    <source>
        <dbReference type="ARBA" id="ARBA00023136"/>
    </source>
</evidence>
<organism evidence="9 10">
    <name type="scientific">Dictyobacter alpinus</name>
    <dbReference type="NCBI Taxonomy" id="2014873"/>
    <lineage>
        <taxon>Bacteria</taxon>
        <taxon>Bacillati</taxon>
        <taxon>Chloroflexota</taxon>
        <taxon>Ktedonobacteria</taxon>
        <taxon>Ktedonobacterales</taxon>
        <taxon>Dictyobacteraceae</taxon>
        <taxon>Dictyobacter</taxon>
    </lineage>
</organism>
<evidence type="ECO:0000256" key="1">
    <source>
        <dbReference type="ARBA" id="ARBA00004651"/>
    </source>
</evidence>
<keyword evidence="2" id="KW-0813">Transport</keyword>
<dbReference type="SUPFAM" id="SSF103473">
    <property type="entry name" value="MFS general substrate transporter"/>
    <property type="match status" value="1"/>
</dbReference>
<dbReference type="PROSITE" id="PS50850">
    <property type="entry name" value="MFS"/>
    <property type="match status" value="1"/>
</dbReference>
<evidence type="ECO:0000256" key="4">
    <source>
        <dbReference type="ARBA" id="ARBA00022989"/>
    </source>
</evidence>
<evidence type="ECO:0000256" key="3">
    <source>
        <dbReference type="ARBA" id="ARBA00022692"/>
    </source>
</evidence>
<dbReference type="InterPro" id="IPR005829">
    <property type="entry name" value="Sugar_transporter_CS"/>
</dbReference>
<accession>A0A402BKR1</accession>
<dbReference type="Pfam" id="PF07690">
    <property type="entry name" value="MFS_1"/>
    <property type="match status" value="1"/>
</dbReference>
<dbReference type="InterPro" id="IPR036259">
    <property type="entry name" value="MFS_trans_sf"/>
</dbReference>
<evidence type="ECO:0000259" key="8">
    <source>
        <dbReference type="PROSITE" id="PS50850"/>
    </source>
</evidence>
<feature type="transmembrane region" description="Helical" evidence="7">
    <location>
        <begin position="77"/>
        <end position="97"/>
    </location>
</feature>
<evidence type="ECO:0000313" key="10">
    <source>
        <dbReference type="Proteomes" id="UP000287171"/>
    </source>
</evidence>
<dbReference type="Proteomes" id="UP000287171">
    <property type="component" value="Unassembled WGS sequence"/>
</dbReference>
<dbReference type="GO" id="GO:0022857">
    <property type="term" value="F:transmembrane transporter activity"/>
    <property type="evidence" value="ECO:0007669"/>
    <property type="project" value="InterPro"/>
</dbReference>
<dbReference type="PANTHER" id="PTHR23501">
    <property type="entry name" value="MAJOR FACILITATOR SUPERFAMILY"/>
    <property type="match status" value="1"/>
</dbReference>
<dbReference type="GO" id="GO:0005886">
    <property type="term" value="C:plasma membrane"/>
    <property type="evidence" value="ECO:0007669"/>
    <property type="project" value="UniProtKB-SubCell"/>
</dbReference>
<dbReference type="PROSITE" id="PS00216">
    <property type="entry name" value="SUGAR_TRANSPORT_1"/>
    <property type="match status" value="1"/>
</dbReference>
<dbReference type="AlphaFoldDB" id="A0A402BKR1"/>
<evidence type="ECO:0000256" key="2">
    <source>
        <dbReference type="ARBA" id="ARBA00022448"/>
    </source>
</evidence>
<feature type="domain" description="Major facilitator superfamily (MFS) profile" evidence="8">
    <location>
        <begin position="13"/>
        <end position="117"/>
    </location>
</feature>
<evidence type="ECO:0000313" key="9">
    <source>
        <dbReference type="EMBL" id="GCE31921.1"/>
    </source>
</evidence>
<protein>
    <recommendedName>
        <fullName evidence="6">MFS-type drug efflux transporter P55</fullName>
    </recommendedName>
</protein>
<comment type="caution">
    <text evidence="9">The sequence shown here is derived from an EMBL/GenBank/DDBJ whole genome shotgun (WGS) entry which is preliminary data.</text>
</comment>
<dbReference type="EMBL" id="BIFT01000002">
    <property type="protein sequence ID" value="GCE31921.1"/>
    <property type="molecule type" value="Genomic_DNA"/>
</dbReference>
<keyword evidence="4 7" id="KW-1133">Transmembrane helix</keyword>
<keyword evidence="3 7" id="KW-0812">Transmembrane</keyword>
<keyword evidence="5 7" id="KW-0472">Membrane</keyword>
<dbReference type="Gene3D" id="1.20.1250.20">
    <property type="entry name" value="MFS general substrate transporter like domains"/>
    <property type="match status" value="1"/>
</dbReference>
<keyword evidence="10" id="KW-1185">Reference proteome</keyword>
<evidence type="ECO:0000256" key="6">
    <source>
        <dbReference type="ARBA" id="ARBA00044273"/>
    </source>
</evidence>
<feature type="transmembrane region" description="Helical" evidence="7">
    <location>
        <begin position="38"/>
        <end position="57"/>
    </location>
</feature>
<sequence length="117" mass="13228">MSARLRGWPLVATISALFTTLLMAAIDGSIDDRATPRIIADLHGFSLYGWLVTIYLLASTTTIPIAGKLSDLFGRKWFFIGRVLIFLLGSMLARTLYRKGLSRRRYSTIFLRSYGRH</sequence>
<feature type="transmembrane region" description="Helical" evidence="7">
    <location>
        <begin position="6"/>
        <end position="26"/>
    </location>
</feature>
<dbReference type="RefSeq" id="WP_126631829.1">
    <property type="nucleotide sequence ID" value="NZ_BIFT01000002.1"/>
</dbReference>